<reference evidence="1 2" key="1">
    <citation type="journal article" date="2015" name="Genome Announc.">
        <title>Complete Genome Sequence of the Clostridium difficile Type Strain DSM 1296T.</title>
        <authorList>
            <person name="Riedel T."/>
            <person name="Bunk B."/>
            <person name="Wittmann J."/>
            <person name="Thurmer A."/>
            <person name="Sproer C."/>
            <person name="Gronow S."/>
            <person name="Liesegang H."/>
            <person name="Daniel R."/>
            <person name="Overmann J."/>
        </authorList>
    </citation>
    <scope>NUCLEOTIDE SEQUENCE [LARGE SCALE GENOMIC DNA]</scope>
    <source>
        <strain evidence="2">ATCC 9689 / DSM 1296 / BCRC 10642 / JCM 1296 / NCIMB 10666 / NCTC 11209 / 90556-M6S</strain>
    </source>
</reference>
<dbReference type="EMBL" id="CP011968">
    <property type="protein sequence ID" value="AKP41229.1"/>
    <property type="molecule type" value="Genomic_DNA"/>
</dbReference>
<name>A0AC59FV72_CLODI</name>
<keyword evidence="2" id="KW-1185">Reference proteome</keyword>
<evidence type="ECO:0000313" key="2">
    <source>
        <dbReference type="Proteomes" id="UP001510562"/>
    </source>
</evidence>
<protein>
    <submittedName>
        <fullName evidence="1">Phage protein</fullName>
    </submittedName>
</protein>
<dbReference type="Proteomes" id="UP001510562">
    <property type="component" value="Chromosome"/>
</dbReference>
<evidence type="ECO:0000313" key="1">
    <source>
        <dbReference type="EMBL" id="AKP41229.1"/>
    </source>
</evidence>
<sequence length="74" mass="8705">MAKKVNNSGYYKVKEVAELLDVAESTAYRIMRDLNKELQKKGYYTFAGKVPKTYLEERFFYKKQSNKKAREGVI</sequence>
<organism evidence="1 2">
    <name type="scientific">Clostridioides difficile ATCC 9689 = DSM 1296</name>
    <dbReference type="NCBI Taxonomy" id="1121308"/>
    <lineage>
        <taxon>Bacteria</taxon>
        <taxon>Bacillati</taxon>
        <taxon>Bacillota</taxon>
        <taxon>Clostridia</taxon>
        <taxon>Peptostreptococcales</taxon>
        <taxon>Peptostreptococcaceae</taxon>
        <taxon>Clostridioides</taxon>
    </lineage>
</organism>
<accession>A0AC59FV72</accession>
<proteinExistence type="predicted"/>
<gene>
    <name evidence="1" type="ORF">CDIF1296T_00331</name>
</gene>